<gene>
    <name evidence="2" type="ORF">AAG747_15380</name>
</gene>
<dbReference type="EMBL" id="JBDKWZ010000008">
    <property type="protein sequence ID" value="MEN7549305.1"/>
    <property type="molecule type" value="Genomic_DNA"/>
</dbReference>
<dbReference type="Proteomes" id="UP001403385">
    <property type="component" value="Unassembled WGS sequence"/>
</dbReference>
<dbReference type="RefSeq" id="WP_346822081.1">
    <property type="nucleotide sequence ID" value="NZ_JBDKWZ010000008.1"/>
</dbReference>
<proteinExistence type="predicted"/>
<dbReference type="NCBIfam" id="TIGR01558">
    <property type="entry name" value="sm_term_P27"/>
    <property type="match status" value="1"/>
</dbReference>
<evidence type="ECO:0000313" key="3">
    <source>
        <dbReference type="Proteomes" id="UP001403385"/>
    </source>
</evidence>
<name>A0AAW9SBZ1_9BACT</name>
<reference evidence="2 3" key="1">
    <citation type="submission" date="2024-04" db="EMBL/GenBank/DDBJ databases">
        <title>Novel genus in family Flammeovirgaceae.</title>
        <authorList>
            <person name="Nguyen T.H."/>
            <person name="Vuong T.Q."/>
            <person name="Le H."/>
            <person name="Kim S.-G."/>
        </authorList>
    </citation>
    <scope>NUCLEOTIDE SEQUENCE [LARGE SCALE GENOMIC DNA]</scope>
    <source>
        <strain evidence="2 3">JCM 23209</strain>
    </source>
</reference>
<evidence type="ECO:0000313" key="2">
    <source>
        <dbReference type="EMBL" id="MEN7549305.1"/>
    </source>
</evidence>
<sequence>MDDPYKKFERKPDKLKELQGTDRPDRKQKDSIQPEKLAEVPKPPAWMNNTGKKLYKKLSQLLVDKKILTTFDINELETACHEYGKYLDFEKELKKEGYVYDIMGTTATGEIFVKCKAQRPEVALANKAQENAMKRFKLFGLNPTDRAKLNIIEEEEPEDPFEEYMKRKRKK</sequence>
<accession>A0AAW9SBZ1</accession>
<dbReference type="Pfam" id="PF05119">
    <property type="entry name" value="Terminase_4"/>
    <property type="match status" value="1"/>
</dbReference>
<keyword evidence="3" id="KW-1185">Reference proteome</keyword>
<comment type="caution">
    <text evidence="2">The sequence shown here is derived from an EMBL/GenBank/DDBJ whole genome shotgun (WGS) entry which is preliminary data.</text>
</comment>
<evidence type="ECO:0000256" key="1">
    <source>
        <dbReference type="SAM" id="MobiDB-lite"/>
    </source>
</evidence>
<protein>
    <submittedName>
        <fullName evidence="2">Phage terminase small subunit P27 family</fullName>
    </submittedName>
</protein>
<feature type="region of interest" description="Disordered" evidence="1">
    <location>
        <begin position="1"/>
        <end position="44"/>
    </location>
</feature>
<organism evidence="2 3">
    <name type="scientific">Rapidithrix thailandica</name>
    <dbReference type="NCBI Taxonomy" id="413964"/>
    <lineage>
        <taxon>Bacteria</taxon>
        <taxon>Pseudomonadati</taxon>
        <taxon>Bacteroidota</taxon>
        <taxon>Cytophagia</taxon>
        <taxon>Cytophagales</taxon>
        <taxon>Flammeovirgaceae</taxon>
        <taxon>Rapidithrix</taxon>
    </lineage>
</organism>
<feature type="compositionally biased region" description="Basic and acidic residues" evidence="1">
    <location>
        <begin position="1"/>
        <end position="39"/>
    </location>
</feature>
<dbReference type="InterPro" id="IPR006448">
    <property type="entry name" value="Phage_term_ssu_P27"/>
</dbReference>
<dbReference type="AlphaFoldDB" id="A0AAW9SBZ1"/>